<evidence type="ECO:0000313" key="3">
    <source>
        <dbReference type="Proteomes" id="UP000252519"/>
    </source>
</evidence>
<evidence type="ECO:0000256" key="1">
    <source>
        <dbReference type="SAM" id="MobiDB-lite"/>
    </source>
</evidence>
<dbReference type="OrthoDB" id="5875682at2759"/>
<evidence type="ECO:0000313" key="2">
    <source>
        <dbReference type="EMBL" id="RCN42448.1"/>
    </source>
</evidence>
<feature type="region of interest" description="Disordered" evidence="1">
    <location>
        <begin position="153"/>
        <end position="178"/>
    </location>
</feature>
<organism evidence="2 3">
    <name type="scientific">Ancylostoma caninum</name>
    <name type="common">Dog hookworm</name>
    <dbReference type="NCBI Taxonomy" id="29170"/>
    <lineage>
        <taxon>Eukaryota</taxon>
        <taxon>Metazoa</taxon>
        <taxon>Ecdysozoa</taxon>
        <taxon>Nematoda</taxon>
        <taxon>Chromadorea</taxon>
        <taxon>Rhabditida</taxon>
        <taxon>Rhabditina</taxon>
        <taxon>Rhabditomorpha</taxon>
        <taxon>Strongyloidea</taxon>
        <taxon>Ancylostomatidae</taxon>
        <taxon>Ancylostomatinae</taxon>
        <taxon>Ancylostoma</taxon>
    </lineage>
</organism>
<dbReference type="AlphaFoldDB" id="A0A368GFK7"/>
<gene>
    <name evidence="2" type="ORF">ANCCAN_11598</name>
</gene>
<sequence>MLKLARGSSNFSISSIGHERPLKPRKEAQKRKNVHFEDELDVVEPQQFTMSTATFLRQKGMAWNSLARTFGCEEDFTKDDAVVMNELLNLCVDEHSDDACESDSDDDLECLRRLAMFSSSASGNPRASGLHSSSSSGVSSLRINSVLRLNSNFSSSSKSSNEDLPINASPHSSHSHGFIHVKSRPSEIEQLENAFKGIVDDDNEVSQDSVYDTATSDDFWSQVEF</sequence>
<reference evidence="2 3" key="1">
    <citation type="submission" date="2014-10" db="EMBL/GenBank/DDBJ databases">
        <title>Draft genome of the hookworm Ancylostoma caninum.</title>
        <authorList>
            <person name="Mitreva M."/>
        </authorList>
    </citation>
    <scope>NUCLEOTIDE SEQUENCE [LARGE SCALE GENOMIC DNA]</scope>
    <source>
        <strain evidence="2 3">Baltimore</strain>
    </source>
</reference>
<name>A0A368GFK7_ANCCA</name>
<dbReference type="Proteomes" id="UP000252519">
    <property type="component" value="Unassembled WGS sequence"/>
</dbReference>
<keyword evidence="3" id="KW-1185">Reference proteome</keyword>
<comment type="caution">
    <text evidence="2">The sequence shown here is derived from an EMBL/GenBank/DDBJ whole genome shotgun (WGS) entry which is preliminary data.</text>
</comment>
<dbReference type="EMBL" id="JOJR01000194">
    <property type="protein sequence ID" value="RCN42448.1"/>
    <property type="molecule type" value="Genomic_DNA"/>
</dbReference>
<protein>
    <submittedName>
        <fullName evidence="2">Uncharacterized protein</fullName>
    </submittedName>
</protein>
<accession>A0A368GFK7</accession>
<proteinExistence type="predicted"/>